<protein>
    <recommendedName>
        <fullName evidence="2">AB hydrolase-1 domain-containing protein</fullName>
    </recommendedName>
</protein>
<dbReference type="Pfam" id="PF00561">
    <property type="entry name" value="Abhydrolase_1"/>
    <property type="match status" value="1"/>
</dbReference>
<reference evidence="3" key="1">
    <citation type="submission" date="2021-02" db="EMBL/GenBank/DDBJ databases">
        <authorList>
            <person name="Dougan E. K."/>
            <person name="Rhodes N."/>
            <person name="Thang M."/>
            <person name="Chan C."/>
        </authorList>
    </citation>
    <scope>NUCLEOTIDE SEQUENCE</scope>
</reference>
<evidence type="ECO:0000313" key="3">
    <source>
        <dbReference type="EMBL" id="CAE8591207.1"/>
    </source>
</evidence>
<accession>A0A813DXW1</accession>
<dbReference type="InterPro" id="IPR029058">
    <property type="entry name" value="AB_hydrolase_fold"/>
</dbReference>
<keyword evidence="4" id="KW-1185">Reference proteome</keyword>
<dbReference type="OMA" id="HHEVISK"/>
<dbReference type="InterPro" id="IPR050960">
    <property type="entry name" value="AB_hydrolase_4_sf"/>
</dbReference>
<dbReference type="PROSITE" id="PS01133">
    <property type="entry name" value="UPF0017"/>
    <property type="match status" value="1"/>
</dbReference>
<feature type="domain" description="AB hydrolase-1" evidence="2">
    <location>
        <begin position="171"/>
        <end position="271"/>
    </location>
</feature>
<dbReference type="PANTHER" id="PTHR10794:SF63">
    <property type="entry name" value="ALPHA_BETA HYDROLASE 1, ISOFORM A"/>
    <property type="match status" value="1"/>
</dbReference>
<dbReference type="InterPro" id="IPR000952">
    <property type="entry name" value="AB_hydrolase_4_CS"/>
</dbReference>
<dbReference type="Proteomes" id="UP000654075">
    <property type="component" value="Unassembled WGS sequence"/>
</dbReference>
<dbReference type="GO" id="GO:0034338">
    <property type="term" value="F:short-chain carboxylesterase activity"/>
    <property type="evidence" value="ECO:0007669"/>
    <property type="project" value="TreeGrafter"/>
</dbReference>
<sequence length="471" mass="50728">MPSGLRQPLCRRQTGSRSSGLALLLAAGSGGLAAVAFARGRPFDGIPRGIRRHCTQAQLGQFPETYVPPSDGCSAEGLYFCEDSGSLGWTLSAASGHLRSWSSWYRAPWWLRQGDAMTVAASRVRAPVQLGYERHLVPSADGGLLALDVAVGPETQEHNQDTAALPRPVKLVLLLPGLGGGSERGNVRAMSAALAQQGFRSATLNMRSMGGSPVQTPRFFSAMRGSTDDVRTAIRYLRQELLGGGRQGEEAQIVVVGWSNGGTIALNFLAEQSTSEGLGHAGRWSAADGGAGLGAPCDLLRGTAQFEKSWPMQALYNRVLTDTLVSQVAPHLHLFRNGPVALWPGAEERAEAGRIAVDADEILAVKKLRAFDDSLTRRVFGYSSVEDYYHDASPLRRLDKIQVPTLLVSAADDPVVSGWIPAEEVRSNPWLVLVNTAHGGHLGWLDEDDFSQSIWLQRVVIDFVTIVTKSQ</sequence>
<comment type="caution">
    <text evidence="3">The sequence shown here is derived from an EMBL/GenBank/DDBJ whole genome shotgun (WGS) entry which is preliminary data.</text>
</comment>
<dbReference type="AlphaFoldDB" id="A0A813DXW1"/>
<comment type="similarity">
    <text evidence="1">Belongs to the AB hydrolase superfamily. AB hydrolase 4 family.</text>
</comment>
<dbReference type="InterPro" id="IPR000073">
    <property type="entry name" value="AB_hydrolase_1"/>
</dbReference>
<dbReference type="PANTHER" id="PTHR10794">
    <property type="entry name" value="ABHYDROLASE DOMAIN-CONTAINING PROTEIN"/>
    <property type="match status" value="1"/>
</dbReference>
<dbReference type="EMBL" id="CAJNNV010004758">
    <property type="protein sequence ID" value="CAE8591207.1"/>
    <property type="molecule type" value="Genomic_DNA"/>
</dbReference>
<name>A0A813DXW1_POLGL</name>
<gene>
    <name evidence="3" type="ORF">PGLA1383_LOCUS9879</name>
</gene>
<evidence type="ECO:0000313" key="4">
    <source>
        <dbReference type="Proteomes" id="UP000654075"/>
    </source>
</evidence>
<dbReference type="Gene3D" id="3.40.50.1820">
    <property type="entry name" value="alpha/beta hydrolase"/>
    <property type="match status" value="1"/>
</dbReference>
<dbReference type="OrthoDB" id="430116at2759"/>
<dbReference type="GO" id="GO:0047372">
    <property type="term" value="F:monoacylglycerol lipase activity"/>
    <property type="evidence" value="ECO:0007669"/>
    <property type="project" value="TreeGrafter"/>
</dbReference>
<dbReference type="SUPFAM" id="SSF53474">
    <property type="entry name" value="alpha/beta-Hydrolases"/>
    <property type="match status" value="1"/>
</dbReference>
<evidence type="ECO:0000256" key="1">
    <source>
        <dbReference type="ARBA" id="ARBA00010884"/>
    </source>
</evidence>
<evidence type="ECO:0000259" key="2">
    <source>
        <dbReference type="Pfam" id="PF00561"/>
    </source>
</evidence>
<organism evidence="3 4">
    <name type="scientific">Polarella glacialis</name>
    <name type="common">Dinoflagellate</name>
    <dbReference type="NCBI Taxonomy" id="89957"/>
    <lineage>
        <taxon>Eukaryota</taxon>
        <taxon>Sar</taxon>
        <taxon>Alveolata</taxon>
        <taxon>Dinophyceae</taxon>
        <taxon>Suessiales</taxon>
        <taxon>Suessiaceae</taxon>
        <taxon>Polarella</taxon>
    </lineage>
</organism>
<proteinExistence type="inferred from homology"/>